<comment type="subcellular location">
    <subcellularLocation>
        <location evidence="1">Cytoplasm</location>
        <location evidence="1">Cytoskeleton</location>
        <location evidence="1">Microtubule organizing center</location>
    </subcellularLocation>
</comment>
<evidence type="ECO:0000256" key="4">
    <source>
        <dbReference type="SAM" id="Coils"/>
    </source>
</evidence>
<keyword evidence="3" id="KW-0206">Cytoskeleton</keyword>
<dbReference type="Pfam" id="PF14197">
    <property type="entry name" value="Cep57_CLD_2"/>
    <property type="match status" value="2"/>
</dbReference>
<feature type="domain" description="PPC89 centrosome localisation" evidence="7">
    <location>
        <begin position="375"/>
        <end position="441"/>
    </location>
</feature>
<feature type="compositionally biased region" description="Polar residues" evidence="5">
    <location>
        <begin position="186"/>
        <end position="201"/>
    </location>
</feature>
<feature type="region of interest" description="Disordered" evidence="5">
    <location>
        <begin position="429"/>
        <end position="453"/>
    </location>
</feature>
<dbReference type="AlphaFoldDB" id="A0A179GEZ6"/>
<feature type="compositionally biased region" description="Basic and acidic residues" evidence="5">
    <location>
        <begin position="129"/>
        <end position="139"/>
    </location>
</feature>
<feature type="compositionally biased region" description="Polar residues" evidence="5">
    <location>
        <begin position="20"/>
        <end position="46"/>
    </location>
</feature>
<dbReference type="PANTHER" id="PTHR19336">
    <property type="entry name" value="UNCHARACTERIZED DUF1167"/>
    <property type="match status" value="1"/>
</dbReference>
<sequence length="1011" mass="113427">MEADTASRYRSRILREMNANRANPFNSPPSSTGSHGTVSPTMSSVFSDPDGESTRRLNEDIARITASKKLPVNWEAAHRKWPEFFSLPKARDATHDDADTRPLATLENKRPAALNDDSTQDVWGASKKTRAEMQPRVDNESDLSSLISKSPAHALPRHMTAANGRHSSPLTKVHTRNPSDHAIPSQRRQSISEVLNGLRQTSPPPRDASRDRQRDSHSPLLSSAKSSLTAVPPSPDSMASPGHNASHVRSFFMPDVSHLGDFVTGTLKFSGSMKNGVPIFVKHGRVHDRHERPSAATHAQVDGIQVPEDEEKIFVSMDMIRDEIISLQEHHDKVQEYAESLQRDVEKLEGQLRSSKGSGGAGYADDKLVARKNQLEIEVATLQTRLEQATRKYSDKEFENVSLAHERDRAVSRLQSACDDISKLTRKLSHREKALESSHKQQETTDQMRQDNDTLRRDLISLKHGRDALELENSSLRTDNEVLRQKQTELGDEIESLRSHYKSVRREDGSLVSENKSLRADNESMAEEIESLRENLDGAQHELDAAREEIDTLRREKSTLQEDNESLVRHNDKYFSENKMLRRENSGFERSIHDLHDENLKLKDEVELLKQQLDHCRPIPKEDFSARLDEETEENMTSAFFVPDITINTNESGPTEATQTKDLPAQPELTSQSYKTLTTHVDAKSTRDTAHETKKAKSKSKQTVPGQKVAFSIPEATTQSDRNVANKSKRRSRSNSAQQSQKGLVIDPFNDVEDTTGLQSIDNATEDQAISLNLSLRNQRQSQSQEQTSQAQKVRRTSQTSQKIILETDLVAQHTKQLNHDTCPALSKDARRVLDGLCEHNCRNCIVCTRITSHRGVISSTEVASGKKRVTVPRPVPVTDRDLTADDPTMRPSQSPGHALALVIKGLEDESRHMQLELSRLQAAYSGSDKAIGRRDRVALAEDIRMLLKRLEVKNDQIYSLYDVLEGQKAAGQAMTEEEIEMTVLNITGMTVRDVTSNSENFTWEGIHDAA</sequence>
<feature type="compositionally biased region" description="Basic and acidic residues" evidence="5">
    <location>
        <begin position="681"/>
        <end position="695"/>
    </location>
</feature>
<dbReference type="Pfam" id="PF06657">
    <property type="entry name" value="Cep57_MT_bd"/>
    <property type="match status" value="1"/>
</dbReference>
<evidence type="ECO:0000259" key="6">
    <source>
        <dbReference type="Pfam" id="PF06657"/>
    </source>
</evidence>
<feature type="region of interest" description="Disordered" evidence="5">
    <location>
        <begin position="646"/>
        <end position="751"/>
    </location>
</feature>
<feature type="compositionally biased region" description="Low complexity" evidence="5">
    <location>
        <begin position="218"/>
        <end position="228"/>
    </location>
</feature>
<keyword evidence="4" id="KW-0175">Coiled coil</keyword>
<name>A0A179GEZ6_PURLI</name>
<organism evidence="8 9">
    <name type="scientific">Purpureocillium lilacinum</name>
    <name type="common">Paecilomyces lilacinus</name>
    <dbReference type="NCBI Taxonomy" id="33203"/>
    <lineage>
        <taxon>Eukaryota</taxon>
        <taxon>Fungi</taxon>
        <taxon>Dikarya</taxon>
        <taxon>Ascomycota</taxon>
        <taxon>Pezizomycotina</taxon>
        <taxon>Sordariomycetes</taxon>
        <taxon>Hypocreomycetidae</taxon>
        <taxon>Hypocreales</taxon>
        <taxon>Ophiocordycipitaceae</taxon>
        <taxon>Purpureocillium</taxon>
    </lineage>
</organism>
<feature type="domain" description="Cep57 centrosome microtubule-binding" evidence="6">
    <location>
        <begin position="888"/>
        <end position="964"/>
    </location>
</feature>
<feature type="compositionally biased region" description="Low complexity" evidence="5">
    <location>
        <begin position="777"/>
        <end position="792"/>
    </location>
</feature>
<evidence type="ECO:0000256" key="3">
    <source>
        <dbReference type="ARBA" id="ARBA00023212"/>
    </source>
</evidence>
<feature type="domain" description="PPC89 centrosome localisation" evidence="7">
    <location>
        <begin position="553"/>
        <end position="617"/>
    </location>
</feature>
<feature type="compositionally biased region" description="Basic and acidic residues" evidence="5">
    <location>
        <begin position="431"/>
        <end position="453"/>
    </location>
</feature>
<evidence type="ECO:0000256" key="1">
    <source>
        <dbReference type="ARBA" id="ARBA00004267"/>
    </source>
</evidence>
<feature type="coiled-coil region" evidence="4">
    <location>
        <begin position="515"/>
        <end position="612"/>
    </location>
</feature>
<feature type="coiled-coil region" evidence="4">
    <location>
        <begin position="331"/>
        <end position="399"/>
    </location>
</feature>
<evidence type="ECO:0008006" key="10">
    <source>
        <dbReference type="Google" id="ProtNLM"/>
    </source>
</evidence>
<feature type="compositionally biased region" description="Polar residues" evidence="5">
    <location>
        <begin position="668"/>
        <end position="679"/>
    </location>
</feature>
<feature type="region of interest" description="Disordered" evidence="5">
    <location>
        <begin position="873"/>
        <end position="896"/>
    </location>
</feature>
<dbReference type="InterPro" id="IPR025925">
    <property type="entry name" value="PPC89_CLD"/>
</dbReference>
<dbReference type="InterPro" id="IPR024957">
    <property type="entry name" value="Cep57_MT-bd_dom"/>
</dbReference>
<protein>
    <recommendedName>
        <fullName evidence="10">Rhoptry protein</fullName>
    </recommendedName>
</protein>
<evidence type="ECO:0000313" key="8">
    <source>
        <dbReference type="EMBL" id="OAQ76405.1"/>
    </source>
</evidence>
<keyword evidence="2" id="KW-0963">Cytoplasm</keyword>
<reference evidence="8 9" key="1">
    <citation type="submission" date="2016-01" db="EMBL/GenBank/DDBJ databases">
        <title>Biosynthesis of antibiotic leucinostatins and their inhibition on Phytophthora in bio-control Purpureocillium lilacinum.</title>
        <authorList>
            <person name="Wang G."/>
            <person name="Liu Z."/>
            <person name="Lin R."/>
            <person name="Li E."/>
            <person name="Mao Z."/>
            <person name="Ling J."/>
            <person name="Yin W."/>
            <person name="Xie B."/>
        </authorList>
    </citation>
    <scope>NUCLEOTIDE SEQUENCE [LARGE SCALE GENOMIC DNA]</scope>
    <source>
        <strain evidence="8">PLBJ-1</strain>
    </source>
</reference>
<feature type="region of interest" description="Disordered" evidence="5">
    <location>
        <begin position="777"/>
        <end position="800"/>
    </location>
</feature>
<feature type="compositionally biased region" description="Polar residues" evidence="5">
    <location>
        <begin position="646"/>
        <end position="661"/>
    </location>
</feature>
<dbReference type="GO" id="GO:0005815">
    <property type="term" value="C:microtubule organizing center"/>
    <property type="evidence" value="ECO:0007669"/>
    <property type="project" value="UniProtKB-SubCell"/>
</dbReference>
<gene>
    <name evidence="8" type="ORF">VFPBJ_08765</name>
</gene>
<dbReference type="Proteomes" id="UP000078240">
    <property type="component" value="Unassembled WGS sequence"/>
</dbReference>
<comment type="caution">
    <text evidence="8">The sequence shown here is derived from an EMBL/GenBank/DDBJ whole genome shotgun (WGS) entry which is preliminary data.</text>
</comment>
<feature type="region of interest" description="Disordered" evidence="5">
    <location>
        <begin position="160"/>
        <end position="243"/>
    </location>
</feature>
<accession>A0A179GEZ6</accession>
<evidence type="ECO:0000256" key="5">
    <source>
        <dbReference type="SAM" id="MobiDB-lite"/>
    </source>
</evidence>
<evidence type="ECO:0000313" key="9">
    <source>
        <dbReference type="Proteomes" id="UP000078240"/>
    </source>
</evidence>
<feature type="region of interest" description="Disordered" evidence="5">
    <location>
        <begin position="92"/>
        <end position="144"/>
    </location>
</feature>
<proteinExistence type="predicted"/>
<dbReference type="PANTHER" id="PTHR19336:SF9">
    <property type="entry name" value="SPINDLE POLE BODY PROTEIN PPC89"/>
    <property type="match status" value="1"/>
</dbReference>
<evidence type="ECO:0000259" key="7">
    <source>
        <dbReference type="Pfam" id="PF14197"/>
    </source>
</evidence>
<dbReference type="EMBL" id="LSBH01000007">
    <property type="protein sequence ID" value="OAQ76405.1"/>
    <property type="molecule type" value="Genomic_DNA"/>
</dbReference>
<dbReference type="GO" id="GO:0008017">
    <property type="term" value="F:microtubule binding"/>
    <property type="evidence" value="ECO:0007669"/>
    <property type="project" value="InterPro"/>
</dbReference>
<feature type="compositionally biased region" description="Basic and acidic residues" evidence="5">
    <location>
        <begin position="207"/>
        <end position="217"/>
    </location>
</feature>
<feature type="region of interest" description="Disordered" evidence="5">
    <location>
        <begin position="1"/>
        <end position="59"/>
    </location>
</feature>
<evidence type="ECO:0000256" key="2">
    <source>
        <dbReference type="ARBA" id="ARBA00022490"/>
    </source>
</evidence>
<dbReference type="InterPro" id="IPR051756">
    <property type="entry name" value="Centrosomal_MT-associated"/>
</dbReference>